<evidence type="ECO:0000313" key="2">
    <source>
        <dbReference type="Proteomes" id="UP001206128"/>
    </source>
</evidence>
<dbReference type="Pfam" id="PF06675">
    <property type="entry name" value="DUF1177"/>
    <property type="match status" value="1"/>
</dbReference>
<protein>
    <recommendedName>
        <fullName evidence="3">DUF1177 domain-containing protein</fullName>
    </recommendedName>
</protein>
<dbReference type="AlphaFoldDB" id="A0AAE3GCF5"/>
<keyword evidence="2" id="KW-1185">Reference proteome</keyword>
<name>A0AAE3GCF5_9PSEU</name>
<evidence type="ECO:0000313" key="1">
    <source>
        <dbReference type="EMBL" id="MCP2163618.1"/>
    </source>
</evidence>
<comment type="caution">
    <text evidence="1">The sequence shown here is derived from an EMBL/GenBank/DDBJ whole genome shotgun (WGS) entry which is preliminary data.</text>
</comment>
<gene>
    <name evidence="1" type="ORF">LX83_000458</name>
</gene>
<evidence type="ECO:0008006" key="3">
    <source>
        <dbReference type="Google" id="ProtNLM"/>
    </source>
</evidence>
<dbReference type="InterPro" id="IPR009561">
    <property type="entry name" value="DUF1177"/>
</dbReference>
<sequence length="314" mass="32527">MLKHVLDVVELLDSPNTSGAVLAEHLKSFAGADGAEITVETVTGEQGHTDFVTVVVAGSAGKRSGGSAPTLGVIGRLGGVGARPELVGYVSDGDGAAAALAVAAKLLDMHAKGDVLPGDVIVSTHVCGWAPTQPHHPVPFMNSPVDMRTMNEHEVSDEMDVVLSIDTTKGNRVINHRGIALSPTVKQGWILKVSDDLIDVVETVTGEHARTYPITMQDITPYGNGVQHINSILQPAVATSAPVVGLAITAQTAVAGCATGASHEVDIALAARVAVETAKRLGAGSLRFHDADEFDRLVSLYGSMTQLQSAPETA</sequence>
<dbReference type="RefSeq" id="WP_253766417.1">
    <property type="nucleotide sequence ID" value="NZ_JAMTCK010000001.1"/>
</dbReference>
<dbReference type="EMBL" id="JAMTCK010000001">
    <property type="protein sequence ID" value="MCP2163618.1"/>
    <property type="molecule type" value="Genomic_DNA"/>
</dbReference>
<reference evidence="1" key="1">
    <citation type="submission" date="2022-06" db="EMBL/GenBank/DDBJ databases">
        <title>Genomic Encyclopedia of Archaeal and Bacterial Type Strains, Phase II (KMG-II): from individual species to whole genera.</title>
        <authorList>
            <person name="Goeker M."/>
        </authorList>
    </citation>
    <scope>NUCLEOTIDE SEQUENCE</scope>
    <source>
        <strain evidence="1">DSM 43935</strain>
    </source>
</reference>
<organism evidence="1 2">
    <name type="scientific">Goodfellowiella coeruleoviolacea</name>
    <dbReference type="NCBI Taxonomy" id="334858"/>
    <lineage>
        <taxon>Bacteria</taxon>
        <taxon>Bacillati</taxon>
        <taxon>Actinomycetota</taxon>
        <taxon>Actinomycetes</taxon>
        <taxon>Pseudonocardiales</taxon>
        <taxon>Pseudonocardiaceae</taxon>
        <taxon>Goodfellowiella</taxon>
    </lineage>
</organism>
<dbReference type="Proteomes" id="UP001206128">
    <property type="component" value="Unassembled WGS sequence"/>
</dbReference>
<proteinExistence type="predicted"/>
<accession>A0AAE3GCF5</accession>